<dbReference type="SUPFAM" id="SSF51419">
    <property type="entry name" value="PLP-binding barrel"/>
    <property type="match status" value="1"/>
</dbReference>
<keyword evidence="7" id="KW-1185">Reference proteome</keyword>
<evidence type="ECO:0000259" key="5">
    <source>
        <dbReference type="Pfam" id="PF01168"/>
    </source>
</evidence>
<evidence type="ECO:0000256" key="4">
    <source>
        <dbReference type="RuleBase" id="RU004514"/>
    </source>
</evidence>
<dbReference type="NCBIfam" id="TIGR00044">
    <property type="entry name" value="YggS family pyridoxal phosphate-dependent enzyme"/>
    <property type="match status" value="1"/>
</dbReference>
<comment type="function">
    <text evidence="2">Pyridoxal 5'-phosphate (PLP)-binding protein, which is involved in PLP homeostasis.</text>
</comment>
<dbReference type="GO" id="GO:0030170">
    <property type="term" value="F:pyridoxal phosphate binding"/>
    <property type="evidence" value="ECO:0007669"/>
    <property type="project" value="UniProtKB-UniRule"/>
</dbReference>
<dbReference type="FunFam" id="3.20.20.10:FF:000018">
    <property type="entry name" value="Pyridoxal phosphate homeostasis protein"/>
    <property type="match status" value="1"/>
</dbReference>
<dbReference type="PIRSF" id="PIRSF004848">
    <property type="entry name" value="YBL036c_PLPDEIII"/>
    <property type="match status" value="1"/>
</dbReference>
<dbReference type="PROSITE" id="PS01211">
    <property type="entry name" value="UPF0001"/>
    <property type="match status" value="1"/>
</dbReference>
<evidence type="ECO:0000256" key="2">
    <source>
        <dbReference type="HAMAP-Rule" id="MF_02087"/>
    </source>
</evidence>
<dbReference type="Pfam" id="PF01168">
    <property type="entry name" value="Ala_racemase_N"/>
    <property type="match status" value="1"/>
</dbReference>
<dbReference type="Gene3D" id="3.20.20.10">
    <property type="entry name" value="Alanine racemase"/>
    <property type="match status" value="1"/>
</dbReference>
<evidence type="ECO:0000313" key="6">
    <source>
        <dbReference type="EMBL" id="AUI69962.1"/>
    </source>
</evidence>
<evidence type="ECO:0000256" key="1">
    <source>
        <dbReference type="ARBA" id="ARBA00022898"/>
    </source>
</evidence>
<sequence length="233" mass="25569">MSSIADTLTHVRQQILMAERQFNRPANSVQLLAVSKMQPKTAIINAIKAGQTCFGENYVQEAVEKIQALRVDYPQVEWHFIGALQTNKTRVIATHFHWVHTLDNLKQAKRLSEQRPQILPPLQVCIQVNISAEPQKAGVSVADVPALALAIQTLPNIKLRGLMAIPAPAADFTTQCQPFHLLNEMLQQLQAQGLSLDTLSMGMTDDMQAAIAQGATIVRIGTAIFGARSAKTE</sequence>
<comment type="cofactor">
    <cofactor evidence="3">
        <name>pyridoxal 5'-phosphate</name>
        <dbReference type="ChEBI" id="CHEBI:597326"/>
    </cofactor>
</comment>
<dbReference type="InterPro" id="IPR001608">
    <property type="entry name" value="Ala_racemase_N"/>
</dbReference>
<dbReference type="CDD" id="cd06824">
    <property type="entry name" value="PLPDE_III_Yggs_like"/>
    <property type="match status" value="1"/>
</dbReference>
<organism evidence="6 7">
    <name type="scientific">Beggiatoa leptomitoformis</name>
    <dbReference type="NCBI Taxonomy" id="288004"/>
    <lineage>
        <taxon>Bacteria</taxon>
        <taxon>Pseudomonadati</taxon>
        <taxon>Pseudomonadota</taxon>
        <taxon>Gammaproteobacteria</taxon>
        <taxon>Thiotrichales</taxon>
        <taxon>Thiotrichaceae</taxon>
        <taxon>Beggiatoa</taxon>
    </lineage>
</organism>
<comment type="similarity">
    <text evidence="2 4">Belongs to the pyridoxal phosphate-binding protein YggS/PROSC family.</text>
</comment>
<dbReference type="Proteomes" id="UP000234271">
    <property type="component" value="Chromosome"/>
</dbReference>
<feature type="modified residue" description="N6-(pyridoxal phosphate)lysine" evidence="2 3">
    <location>
        <position position="36"/>
    </location>
</feature>
<evidence type="ECO:0000256" key="3">
    <source>
        <dbReference type="PIRSR" id="PIRSR004848-1"/>
    </source>
</evidence>
<name>A0A2N9YHF6_9GAMM</name>
<dbReference type="PANTHER" id="PTHR10146">
    <property type="entry name" value="PROLINE SYNTHETASE CO-TRANSCRIBED BACTERIAL HOMOLOG PROTEIN"/>
    <property type="match status" value="1"/>
</dbReference>
<gene>
    <name evidence="6" type="ORF">BLE401_15475</name>
</gene>
<dbReference type="AlphaFoldDB" id="A0A2N9YHF6"/>
<proteinExistence type="inferred from homology"/>
<dbReference type="RefSeq" id="WP_062151939.1">
    <property type="nucleotide sequence ID" value="NZ_CP012373.2"/>
</dbReference>
<dbReference type="HAMAP" id="MF_02087">
    <property type="entry name" value="PLP_homeostasis"/>
    <property type="match status" value="1"/>
</dbReference>
<dbReference type="STRING" id="288004.AL038_08835"/>
<protein>
    <recommendedName>
        <fullName evidence="2">Pyridoxal phosphate homeostasis protein</fullName>
        <shortName evidence="2">PLP homeostasis protein</shortName>
    </recommendedName>
</protein>
<dbReference type="InterPro" id="IPR011078">
    <property type="entry name" value="PyrdxlP_homeostasis"/>
</dbReference>
<dbReference type="PANTHER" id="PTHR10146:SF14">
    <property type="entry name" value="PYRIDOXAL PHOSPHATE HOMEOSTASIS PROTEIN"/>
    <property type="match status" value="1"/>
</dbReference>
<dbReference type="KEGG" id="blep:AL038_08835"/>
<dbReference type="OrthoDB" id="9804072at2"/>
<dbReference type="InterPro" id="IPR029066">
    <property type="entry name" value="PLP-binding_barrel"/>
</dbReference>
<feature type="domain" description="Alanine racemase N-terminal" evidence="5">
    <location>
        <begin position="27"/>
        <end position="228"/>
    </location>
</feature>
<keyword evidence="1 2" id="KW-0663">Pyridoxal phosphate</keyword>
<evidence type="ECO:0000313" key="7">
    <source>
        <dbReference type="Proteomes" id="UP000234271"/>
    </source>
</evidence>
<reference evidence="7" key="1">
    <citation type="submission" date="2016-12" db="EMBL/GenBank/DDBJ databases">
        <title>Complete Genome Sequence of Beggiatoa leptomitiformis D-401.</title>
        <authorList>
            <person name="Fomenkov A."/>
            <person name="Vincze T."/>
            <person name="Grabovich M."/>
            <person name="Anton B.P."/>
            <person name="Dubinina G."/>
            <person name="Orlova M."/>
            <person name="Belousova E."/>
            <person name="Roberts R.J."/>
        </authorList>
    </citation>
    <scope>NUCLEOTIDE SEQUENCE [LARGE SCALE GENOMIC DNA]</scope>
    <source>
        <strain evidence="7">D-401</strain>
    </source>
</reference>
<dbReference type="EMBL" id="CP018889">
    <property type="protein sequence ID" value="AUI69962.1"/>
    <property type="molecule type" value="Genomic_DNA"/>
</dbReference>
<accession>A0A2N9YHF6</accession>